<reference evidence="3 4" key="1">
    <citation type="journal article" date="2016" name="Nat. Commun.">
        <title>Thousands of microbial genomes shed light on interconnected biogeochemical processes in an aquifer system.</title>
        <authorList>
            <person name="Anantharaman K."/>
            <person name="Brown C.T."/>
            <person name="Hug L.A."/>
            <person name="Sharon I."/>
            <person name="Castelle C.J."/>
            <person name="Probst A.J."/>
            <person name="Thomas B.C."/>
            <person name="Singh A."/>
            <person name="Wilkins M.J."/>
            <person name="Karaoz U."/>
            <person name="Brodie E.L."/>
            <person name="Williams K.H."/>
            <person name="Hubbard S.S."/>
            <person name="Banfield J.F."/>
        </authorList>
    </citation>
    <scope>NUCLEOTIDE SEQUENCE [LARGE SCALE GENOMIC DNA]</scope>
</reference>
<evidence type="ECO:0000256" key="1">
    <source>
        <dbReference type="SAM" id="MobiDB-lite"/>
    </source>
</evidence>
<evidence type="ECO:0000313" key="4">
    <source>
        <dbReference type="Proteomes" id="UP000177565"/>
    </source>
</evidence>
<evidence type="ECO:0000313" key="3">
    <source>
        <dbReference type="EMBL" id="OHA27073.1"/>
    </source>
</evidence>
<keyword evidence="2" id="KW-1133">Transmembrane helix</keyword>
<dbReference type="AlphaFoldDB" id="A0A1G2MT94"/>
<feature type="transmembrane region" description="Helical" evidence="2">
    <location>
        <begin position="7"/>
        <end position="26"/>
    </location>
</feature>
<organism evidence="3 4">
    <name type="scientific">Candidatus Taylorbacteria bacterium RIFCSPHIGHO2_02_FULL_46_13</name>
    <dbReference type="NCBI Taxonomy" id="1802312"/>
    <lineage>
        <taxon>Bacteria</taxon>
        <taxon>Candidatus Tayloriibacteriota</taxon>
    </lineage>
</organism>
<keyword evidence="2" id="KW-0812">Transmembrane</keyword>
<dbReference type="Proteomes" id="UP000177565">
    <property type="component" value="Unassembled WGS sequence"/>
</dbReference>
<dbReference type="STRING" id="1802312.A3C06_01070"/>
<dbReference type="EMBL" id="MHRQ01000012">
    <property type="protein sequence ID" value="OHA27073.1"/>
    <property type="molecule type" value="Genomic_DNA"/>
</dbReference>
<keyword evidence="2" id="KW-0472">Membrane</keyword>
<comment type="caution">
    <text evidence="3">The sequence shown here is derived from an EMBL/GenBank/DDBJ whole genome shotgun (WGS) entry which is preliminary data.</text>
</comment>
<evidence type="ECO:0000256" key="2">
    <source>
        <dbReference type="SAM" id="Phobius"/>
    </source>
</evidence>
<gene>
    <name evidence="3" type="ORF">A3C06_01070</name>
</gene>
<feature type="region of interest" description="Disordered" evidence="1">
    <location>
        <begin position="35"/>
        <end position="59"/>
    </location>
</feature>
<name>A0A1G2MT94_9BACT</name>
<accession>A0A1G2MT94</accession>
<proteinExistence type="predicted"/>
<protein>
    <submittedName>
        <fullName evidence="3">Uncharacterized protein</fullName>
    </submittedName>
</protein>
<sequence>MQERNTRWTVVGIIVIIAVAGIYLMYGSSSQPLDSSGQSATSTDFVANKPPTRPVVENSNADTGVSTIISSETFTLRNNIQYTLETFNVRDAAGTIVGADQRLVSSVAGKRVMVISNIKQAVPDLGKMILKKFTVRQDPELIVFVSVSANADASYGALYEFDFPTKKFSKMAASRFLPFVLSVEENPTLFSPDRTKFLSIIDRTFASQKETKYLYVVDLATDQARSIADVGTSESFTQTIGAGDFPVGFYQWGPPTTITYSVFDSNSPLDLSGKSSRVPVQVRVLQLNPDQK</sequence>